<protein>
    <recommendedName>
        <fullName evidence="1">DUF4326 domain-containing protein</fullName>
    </recommendedName>
</protein>
<name>A0A1G8EDH6_9ACTN</name>
<dbReference type="EMBL" id="FNCN01000020">
    <property type="protein sequence ID" value="SDH67916.1"/>
    <property type="molecule type" value="Genomic_DNA"/>
</dbReference>
<dbReference type="AlphaFoldDB" id="A0A1G8EDH6"/>
<dbReference type="STRING" id="504805.SAMN05421505_12050"/>
<feature type="domain" description="DUF4326" evidence="1">
    <location>
        <begin position="145"/>
        <end position="241"/>
    </location>
</feature>
<organism evidence="2 3">
    <name type="scientific">Sinosporangium album</name>
    <dbReference type="NCBI Taxonomy" id="504805"/>
    <lineage>
        <taxon>Bacteria</taxon>
        <taxon>Bacillati</taxon>
        <taxon>Actinomycetota</taxon>
        <taxon>Actinomycetes</taxon>
        <taxon>Streptosporangiales</taxon>
        <taxon>Streptosporangiaceae</taxon>
        <taxon>Sinosporangium</taxon>
    </lineage>
</organism>
<gene>
    <name evidence="2" type="ORF">SAMN05421505_12050</name>
</gene>
<evidence type="ECO:0000313" key="3">
    <source>
        <dbReference type="Proteomes" id="UP000198923"/>
    </source>
</evidence>
<dbReference type="RefSeq" id="WP_093172183.1">
    <property type="nucleotide sequence ID" value="NZ_FNCN01000020.1"/>
</dbReference>
<evidence type="ECO:0000259" key="1">
    <source>
        <dbReference type="Pfam" id="PF14216"/>
    </source>
</evidence>
<evidence type="ECO:0000313" key="2">
    <source>
        <dbReference type="EMBL" id="SDH67916.1"/>
    </source>
</evidence>
<dbReference type="OrthoDB" id="4330643at2"/>
<dbReference type="InterPro" id="IPR025475">
    <property type="entry name" value="DUF4326"/>
</dbReference>
<sequence>MTTSQALAPNPYSPYATADPATRHVFPALFGIAPQPNVLALAACEQLAVVPAEPLIDADPSALPAGLCPTCVDAVKDCPPPRRGGQVAACRFCEMQTTHDGAVCALCRQEFHDDWQRIRPLSDTTPDGATPMRVGVARPEQVAAGARLPDGARLVDDTTPFANPFTVEWAIGNQLALQEDDARIHVVDLYRKWLTLTDADTKWPHLAERRAHILARLPDLKGRPLACTCDADKPCCGDALLDLANRDGEQS</sequence>
<accession>A0A1G8EDH6</accession>
<keyword evidence="3" id="KW-1185">Reference proteome</keyword>
<dbReference type="Pfam" id="PF14216">
    <property type="entry name" value="DUF4326"/>
    <property type="match status" value="1"/>
</dbReference>
<proteinExistence type="predicted"/>
<reference evidence="2 3" key="1">
    <citation type="submission" date="2016-10" db="EMBL/GenBank/DDBJ databases">
        <authorList>
            <person name="de Groot N.N."/>
        </authorList>
    </citation>
    <scope>NUCLEOTIDE SEQUENCE [LARGE SCALE GENOMIC DNA]</scope>
    <source>
        <strain evidence="2 3">CPCC 201354</strain>
    </source>
</reference>
<dbReference type="Proteomes" id="UP000198923">
    <property type="component" value="Unassembled WGS sequence"/>
</dbReference>